<accession>A0ABY8QLI1</accession>
<dbReference type="InterPro" id="IPR011051">
    <property type="entry name" value="RmlC_Cupin_sf"/>
</dbReference>
<organism evidence="2 3">
    <name type="scientific">Tropicibacter oceani</name>
    <dbReference type="NCBI Taxonomy" id="3058420"/>
    <lineage>
        <taxon>Bacteria</taxon>
        <taxon>Pseudomonadati</taxon>
        <taxon>Pseudomonadota</taxon>
        <taxon>Alphaproteobacteria</taxon>
        <taxon>Rhodobacterales</taxon>
        <taxon>Roseobacteraceae</taxon>
        <taxon>Tropicibacter</taxon>
    </lineage>
</organism>
<evidence type="ECO:0000259" key="1">
    <source>
        <dbReference type="Pfam" id="PF07883"/>
    </source>
</evidence>
<dbReference type="Gene3D" id="2.60.120.10">
    <property type="entry name" value="Jelly Rolls"/>
    <property type="match status" value="1"/>
</dbReference>
<dbReference type="Proteomes" id="UP001241605">
    <property type="component" value="Chromosome"/>
</dbReference>
<name>A0ABY8QLI1_9RHOB</name>
<feature type="domain" description="Cupin type-2" evidence="1">
    <location>
        <begin position="41"/>
        <end position="99"/>
    </location>
</feature>
<dbReference type="InterPro" id="IPR013096">
    <property type="entry name" value="Cupin_2"/>
</dbReference>
<dbReference type="PANTHER" id="PTHR43698">
    <property type="entry name" value="RIBD C-TERMINAL DOMAIN CONTAINING PROTEIN"/>
    <property type="match status" value="1"/>
</dbReference>
<dbReference type="PANTHER" id="PTHR43698:SF1">
    <property type="entry name" value="BLL4564 PROTEIN"/>
    <property type="match status" value="1"/>
</dbReference>
<evidence type="ECO:0000313" key="3">
    <source>
        <dbReference type="Proteomes" id="UP001241605"/>
    </source>
</evidence>
<gene>
    <name evidence="2" type="ORF">QF118_08125</name>
</gene>
<dbReference type="InterPro" id="IPR014710">
    <property type="entry name" value="RmlC-like_jellyroll"/>
</dbReference>
<dbReference type="SUPFAM" id="SSF51182">
    <property type="entry name" value="RmlC-like cupins"/>
    <property type="match status" value="1"/>
</dbReference>
<dbReference type="RefSeq" id="WP_282302125.1">
    <property type="nucleotide sequence ID" value="NZ_CP124616.1"/>
</dbReference>
<proteinExistence type="predicted"/>
<reference evidence="2 3" key="1">
    <citation type="submission" date="2023-05" db="EMBL/GenBank/DDBJ databases">
        <title>YMD87, complete Genome.</title>
        <authorList>
            <person name="Zhang J."/>
            <person name="Xu X."/>
        </authorList>
    </citation>
    <scope>NUCLEOTIDE SEQUENCE [LARGE SCALE GENOMIC DNA]</scope>
    <source>
        <strain evidence="2 3">YMD87</strain>
    </source>
</reference>
<protein>
    <submittedName>
        <fullName evidence="2">Cupin domain-containing protein</fullName>
    </submittedName>
</protein>
<evidence type="ECO:0000313" key="2">
    <source>
        <dbReference type="EMBL" id="WGW05501.1"/>
    </source>
</evidence>
<dbReference type="Pfam" id="PF07883">
    <property type="entry name" value="Cupin_2"/>
    <property type="match status" value="1"/>
</dbReference>
<dbReference type="EMBL" id="CP124616">
    <property type="protein sequence ID" value="WGW05501.1"/>
    <property type="molecule type" value="Genomic_DNA"/>
</dbReference>
<sequence>MDIFRAGSRPSSTPSPDYFTGKVRMDPVISSNPPSRVNALIVTFDPGARTAWHTHPYGQTLHILSGLCLAQSEGQDIRELRPGDTCWFAPGEKHWHGAAPDVGMAHLAIQEAKDGSAADWLEQVSDAQYTGPRIP</sequence>
<dbReference type="InterPro" id="IPR047263">
    <property type="entry name" value="HNL-like_cupin"/>
</dbReference>
<keyword evidence="3" id="KW-1185">Reference proteome</keyword>
<dbReference type="CDD" id="cd02233">
    <property type="entry name" value="cupin_HNL-like"/>
    <property type="match status" value="1"/>
</dbReference>